<evidence type="ECO:0000256" key="6">
    <source>
        <dbReference type="ARBA" id="ARBA00023136"/>
    </source>
</evidence>
<accession>A0A840WNN9</accession>
<proteinExistence type="predicted"/>
<dbReference type="InterPro" id="IPR005895">
    <property type="entry name" value="ABC_transptr_haem_export_CcmA"/>
</dbReference>
<keyword evidence="1" id="KW-0813">Transport</keyword>
<dbReference type="SUPFAM" id="SSF52540">
    <property type="entry name" value="P-loop containing nucleoside triphosphate hydrolases"/>
    <property type="match status" value="1"/>
</dbReference>
<dbReference type="GO" id="GO:0017004">
    <property type="term" value="P:cytochrome complex assembly"/>
    <property type="evidence" value="ECO:0007669"/>
    <property type="project" value="UniProtKB-KW"/>
</dbReference>
<dbReference type="GO" id="GO:0005524">
    <property type="term" value="F:ATP binding"/>
    <property type="evidence" value="ECO:0007669"/>
    <property type="project" value="UniProtKB-KW"/>
</dbReference>
<keyword evidence="3" id="KW-0201">Cytochrome c-type biogenesis</keyword>
<dbReference type="InterPro" id="IPR003439">
    <property type="entry name" value="ABC_transporter-like_ATP-bd"/>
</dbReference>
<protein>
    <submittedName>
        <fullName evidence="8">Heme exporter protein A</fullName>
    </submittedName>
</protein>
<keyword evidence="4" id="KW-0067">ATP-binding</keyword>
<keyword evidence="9" id="KW-1185">Reference proteome</keyword>
<keyword evidence="5" id="KW-1278">Translocase</keyword>
<evidence type="ECO:0000256" key="5">
    <source>
        <dbReference type="ARBA" id="ARBA00022967"/>
    </source>
</evidence>
<organism evidence="8 9">
    <name type="scientific">Rubricella aquisinus</name>
    <dbReference type="NCBI Taxonomy" id="2028108"/>
    <lineage>
        <taxon>Bacteria</taxon>
        <taxon>Pseudomonadati</taxon>
        <taxon>Pseudomonadota</taxon>
        <taxon>Alphaproteobacteria</taxon>
        <taxon>Rhodobacterales</taxon>
        <taxon>Paracoccaceae</taxon>
        <taxon>Rubricella</taxon>
    </lineage>
</organism>
<dbReference type="NCBIfam" id="TIGR01189">
    <property type="entry name" value="ccmA"/>
    <property type="match status" value="1"/>
</dbReference>
<reference evidence="8 9" key="1">
    <citation type="submission" date="2020-08" db="EMBL/GenBank/DDBJ databases">
        <title>Genomic Encyclopedia of Type Strains, Phase IV (KMG-IV): sequencing the most valuable type-strain genomes for metagenomic binning, comparative biology and taxonomic classification.</title>
        <authorList>
            <person name="Goeker M."/>
        </authorList>
    </citation>
    <scope>NUCLEOTIDE SEQUENCE [LARGE SCALE GENOMIC DNA]</scope>
    <source>
        <strain evidence="8 9">DSM 103377</strain>
    </source>
</reference>
<dbReference type="PROSITE" id="PS50893">
    <property type="entry name" value="ABC_TRANSPORTER_2"/>
    <property type="match status" value="1"/>
</dbReference>
<keyword evidence="2" id="KW-0547">Nucleotide-binding</keyword>
<evidence type="ECO:0000313" key="8">
    <source>
        <dbReference type="EMBL" id="MBB5516231.1"/>
    </source>
</evidence>
<dbReference type="GO" id="GO:0016887">
    <property type="term" value="F:ATP hydrolysis activity"/>
    <property type="evidence" value="ECO:0007669"/>
    <property type="project" value="InterPro"/>
</dbReference>
<dbReference type="EMBL" id="JACIJS010000006">
    <property type="protein sequence ID" value="MBB5516231.1"/>
    <property type="molecule type" value="Genomic_DNA"/>
</dbReference>
<keyword evidence="6" id="KW-0472">Membrane</keyword>
<dbReference type="PANTHER" id="PTHR43499:SF1">
    <property type="entry name" value="ABC TRANSPORTER I FAMILY MEMBER 1"/>
    <property type="match status" value="1"/>
</dbReference>
<dbReference type="PANTHER" id="PTHR43499">
    <property type="entry name" value="ABC TRANSPORTER I FAMILY MEMBER 1"/>
    <property type="match status" value="1"/>
</dbReference>
<evidence type="ECO:0000259" key="7">
    <source>
        <dbReference type="PROSITE" id="PS50893"/>
    </source>
</evidence>
<dbReference type="RefSeq" id="WP_184011626.1">
    <property type="nucleotide sequence ID" value="NZ_JACIJS010000006.1"/>
</dbReference>
<feature type="domain" description="ABC transporter" evidence="7">
    <location>
        <begin position="3"/>
        <end position="216"/>
    </location>
</feature>
<evidence type="ECO:0000256" key="3">
    <source>
        <dbReference type="ARBA" id="ARBA00022748"/>
    </source>
</evidence>
<evidence type="ECO:0000313" key="9">
    <source>
        <dbReference type="Proteomes" id="UP000553766"/>
    </source>
</evidence>
<evidence type="ECO:0000256" key="2">
    <source>
        <dbReference type="ARBA" id="ARBA00022741"/>
    </source>
</evidence>
<evidence type="ECO:0000256" key="4">
    <source>
        <dbReference type="ARBA" id="ARBA00022840"/>
    </source>
</evidence>
<comment type="caution">
    <text evidence="8">The sequence shown here is derived from an EMBL/GenBank/DDBJ whole genome shotgun (WGS) entry which is preliminary data.</text>
</comment>
<sequence>MSLAVSSLTLMRSGRMIVSDLSFALTPGRATLLRGPNGVGKSTVLRAIAGLMPIASGSVVLNGTPLTDRDAFQDQVLFAGHQDALKPTLTVAENIAFWAHLFGGDVRAAMQSFQLDEIADRPAHACSAGQKRRTGLARLALAKDRPLWLLDEPTVSLDQATVERVASVIRAHCDAGGMALIATHIDLGLTDADTLTLTRPRPVTAAEETDPFMAGGWE</sequence>
<dbReference type="SMART" id="SM00382">
    <property type="entry name" value="AAA"/>
    <property type="match status" value="1"/>
</dbReference>
<dbReference type="Pfam" id="PF00005">
    <property type="entry name" value="ABC_tran"/>
    <property type="match status" value="1"/>
</dbReference>
<name>A0A840WNN9_9RHOB</name>
<dbReference type="InterPro" id="IPR003593">
    <property type="entry name" value="AAA+_ATPase"/>
</dbReference>
<dbReference type="AlphaFoldDB" id="A0A840WNN9"/>
<dbReference type="Proteomes" id="UP000553766">
    <property type="component" value="Unassembled WGS sequence"/>
</dbReference>
<gene>
    <name evidence="8" type="ORF">FHS89_002257</name>
</gene>
<dbReference type="Gene3D" id="3.40.50.300">
    <property type="entry name" value="P-loop containing nucleotide triphosphate hydrolases"/>
    <property type="match status" value="1"/>
</dbReference>
<dbReference type="InterPro" id="IPR027417">
    <property type="entry name" value="P-loop_NTPase"/>
</dbReference>
<evidence type="ECO:0000256" key="1">
    <source>
        <dbReference type="ARBA" id="ARBA00022448"/>
    </source>
</evidence>
<dbReference type="GO" id="GO:0022857">
    <property type="term" value="F:transmembrane transporter activity"/>
    <property type="evidence" value="ECO:0007669"/>
    <property type="project" value="InterPro"/>
</dbReference>